<keyword evidence="6" id="KW-1185">Reference proteome</keyword>
<keyword evidence="4" id="KW-0865">Zymogen</keyword>
<reference evidence="5 6" key="1">
    <citation type="journal article" date="2017" name="Int. J. Syst. Evol. Microbiol.">
        <title>Ramlibacter monticola sp. nov., isolated from forest soil.</title>
        <authorList>
            <person name="Chaudhary D.K."/>
            <person name="Kim J."/>
        </authorList>
    </citation>
    <scope>NUCLEOTIDE SEQUENCE [LARGE SCALE GENOMIC DNA]</scope>
    <source>
        <strain evidence="5 6">KACC 19175</strain>
    </source>
</reference>
<dbReference type="InterPro" id="IPR043137">
    <property type="entry name" value="GGT_ssub_C"/>
</dbReference>
<dbReference type="InterPro" id="IPR043138">
    <property type="entry name" value="GGT_lsub"/>
</dbReference>
<comment type="similarity">
    <text evidence="1">Belongs to the gamma-glutamyltransferase family.</text>
</comment>
<dbReference type="Proteomes" id="UP000599109">
    <property type="component" value="Unassembled WGS sequence"/>
</dbReference>
<comment type="caution">
    <text evidence="5">The sequence shown here is derived from an EMBL/GenBank/DDBJ whole genome shotgun (WGS) entry which is preliminary data.</text>
</comment>
<gene>
    <name evidence="5" type="ORF">JJ685_12060</name>
</gene>
<proteinExistence type="inferred from homology"/>
<evidence type="ECO:0000256" key="3">
    <source>
        <dbReference type="ARBA" id="ARBA00022801"/>
    </source>
</evidence>
<dbReference type="PRINTS" id="PR01210">
    <property type="entry name" value="GGTRANSPTASE"/>
</dbReference>
<sequence length="527" mass="55304">MIDNFSHTQVVRKTVIATEGGVVASQHKRAAQVGAAVLAAGGDAVDAAVATSFALGVVEPWMSGVAAGGCMVLWRADEQRARVVDYGMRSPRALDPADYPLTADGRSSDLFPWRAVVDDRNVQGATAVAVPGVVAGMALAHASYGRKPWRELVTPAVGLAEEGLLADWYSGLVIASAAKPLSQDPDAAAMFLDDGRWPIVGAWNGSADRHLDQKVLARSLRQIAEEGPRALYQGSLAQALVRDVRAKGGCLGEDDLAAYQAEWAEPLAVPYRGGTVYAAPGLTGGPTYAHALQMLERELGDPGGAPDAHAYRALARSLDAAFRARLSDMGDQDAPQAPGCTTHFSVVDRHGNLCAVTQTLLSIFGSRVVSPSTGVLLNNGIMWFDPEPGKPNSLAPGKRVLANYCPVVGVAADGRRFALGASGGRKILGAVLQLSSFLMAHGMSLEQAFHQPRIDVSGGGQVTADASLPREVFSALALELPTTAARRVVFPYAFACPAGVLRDGQRNMGCTEIMSPWGDAVHEANAP</sequence>
<dbReference type="PANTHER" id="PTHR43199">
    <property type="entry name" value="GLUTATHIONE HYDROLASE"/>
    <property type="match status" value="1"/>
</dbReference>
<dbReference type="Gene3D" id="3.60.20.40">
    <property type="match status" value="1"/>
</dbReference>
<evidence type="ECO:0000256" key="1">
    <source>
        <dbReference type="ARBA" id="ARBA00009381"/>
    </source>
</evidence>
<protein>
    <submittedName>
        <fullName evidence="5">Gamma-glutamyltransferase</fullName>
    </submittedName>
</protein>
<organism evidence="5 6">
    <name type="scientific">Ramlibacter monticola</name>
    <dbReference type="NCBI Taxonomy" id="1926872"/>
    <lineage>
        <taxon>Bacteria</taxon>
        <taxon>Pseudomonadati</taxon>
        <taxon>Pseudomonadota</taxon>
        <taxon>Betaproteobacteria</taxon>
        <taxon>Burkholderiales</taxon>
        <taxon>Comamonadaceae</taxon>
        <taxon>Ramlibacter</taxon>
    </lineage>
</organism>
<dbReference type="SUPFAM" id="SSF56235">
    <property type="entry name" value="N-terminal nucleophile aminohydrolases (Ntn hydrolases)"/>
    <property type="match status" value="1"/>
</dbReference>
<keyword evidence="3" id="KW-0378">Hydrolase</keyword>
<evidence type="ECO:0000313" key="5">
    <source>
        <dbReference type="EMBL" id="MBL0391864.1"/>
    </source>
</evidence>
<accession>A0A937CTS4</accession>
<dbReference type="PANTHER" id="PTHR43199:SF1">
    <property type="entry name" value="GLUTATHIONE HYDROLASE PROENZYME"/>
    <property type="match status" value="1"/>
</dbReference>
<dbReference type="GO" id="GO:0016787">
    <property type="term" value="F:hydrolase activity"/>
    <property type="evidence" value="ECO:0007669"/>
    <property type="project" value="UniProtKB-KW"/>
</dbReference>
<dbReference type="InterPro" id="IPR051792">
    <property type="entry name" value="GGT_bact"/>
</dbReference>
<dbReference type="InterPro" id="IPR029055">
    <property type="entry name" value="Ntn_hydrolases_N"/>
</dbReference>
<name>A0A937CTS4_9BURK</name>
<dbReference type="EMBL" id="JAEQNE010000002">
    <property type="protein sequence ID" value="MBL0391864.1"/>
    <property type="molecule type" value="Genomic_DNA"/>
</dbReference>
<dbReference type="Pfam" id="PF01019">
    <property type="entry name" value="G_glu_transpept"/>
    <property type="match status" value="1"/>
</dbReference>
<dbReference type="RefSeq" id="WP_201674466.1">
    <property type="nucleotide sequence ID" value="NZ_JAEQNE010000002.1"/>
</dbReference>
<keyword evidence="2" id="KW-0808">Transferase</keyword>
<dbReference type="Gene3D" id="1.10.246.130">
    <property type="match status" value="1"/>
</dbReference>
<dbReference type="AlphaFoldDB" id="A0A937CTS4"/>
<evidence type="ECO:0000256" key="4">
    <source>
        <dbReference type="ARBA" id="ARBA00023145"/>
    </source>
</evidence>
<evidence type="ECO:0000313" key="6">
    <source>
        <dbReference type="Proteomes" id="UP000599109"/>
    </source>
</evidence>
<dbReference type="GO" id="GO:0016740">
    <property type="term" value="F:transferase activity"/>
    <property type="evidence" value="ECO:0007669"/>
    <property type="project" value="UniProtKB-KW"/>
</dbReference>
<evidence type="ECO:0000256" key="2">
    <source>
        <dbReference type="ARBA" id="ARBA00022679"/>
    </source>
</evidence>